<feature type="region of interest" description="Disordered" evidence="3">
    <location>
        <begin position="195"/>
        <end position="231"/>
    </location>
</feature>
<sequence>MLHSNLSPAASATAARHDDSAMSDSMRHRNKRRDDAIRKKVEQELSRKTTNKGMGGAGARGNHGMPAGGNGATGHRSVSATHARQPPQAAGTVSSLRPAAAITVIETARITQAAQLMAAKRADAVLAVNAEGQLAGILTDKDIAYRVVAEALDPRTCTVASVMTRDPIAVYDRGSRNEALSIMVARRFRHLPVISDMGGGGDDDDDGGRGGGDDADDDGADGLADAAPGAVSGRSGGTNVVGLLDITKCIFERMDDLERKVQEDDGIVAAMEALERRGAVGAEQVGAMRALHGCPDVGAILTAKAPEVSVRHSVRDAARMMRDHHMTAVLVLNRDSGSAHVSASASLSGAGGDGDGDGDDVDRLDGIFTTKDIVLRVVAAGLDPATTSVIRVMTPHPDAVAPSTSILAALKKLHAGHYLHLPVVEHG</sequence>
<dbReference type="SMART" id="SM00116">
    <property type="entry name" value="CBS"/>
    <property type="match status" value="2"/>
</dbReference>
<dbReference type="AlphaFoldDB" id="A0A4V1IVG9"/>
<feature type="compositionally biased region" description="Low complexity" evidence="3">
    <location>
        <begin position="221"/>
        <end position="230"/>
    </location>
</feature>
<evidence type="ECO:0000313" key="6">
    <source>
        <dbReference type="Proteomes" id="UP000274922"/>
    </source>
</evidence>
<evidence type="ECO:0000256" key="1">
    <source>
        <dbReference type="ARBA" id="ARBA00022737"/>
    </source>
</evidence>
<accession>A0A4V1IVG9</accession>
<keyword evidence="2" id="KW-0129">CBS domain</keyword>
<evidence type="ECO:0000256" key="2">
    <source>
        <dbReference type="PROSITE-ProRule" id="PRU00703"/>
    </source>
</evidence>
<feature type="compositionally biased region" description="Gly residues" evidence="3">
    <location>
        <begin position="53"/>
        <end position="72"/>
    </location>
</feature>
<dbReference type="PANTHER" id="PTHR48108">
    <property type="entry name" value="CBS DOMAIN-CONTAINING PROTEIN CBSX2, CHLOROPLASTIC"/>
    <property type="match status" value="1"/>
</dbReference>
<feature type="compositionally biased region" description="Polar residues" evidence="3">
    <location>
        <begin position="1"/>
        <end position="10"/>
    </location>
</feature>
<organism evidence="5 6">
    <name type="scientific">Caulochytrium protostelioides</name>
    <dbReference type="NCBI Taxonomy" id="1555241"/>
    <lineage>
        <taxon>Eukaryota</taxon>
        <taxon>Fungi</taxon>
        <taxon>Fungi incertae sedis</taxon>
        <taxon>Chytridiomycota</taxon>
        <taxon>Chytridiomycota incertae sedis</taxon>
        <taxon>Chytridiomycetes</taxon>
        <taxon>Caulochytriales</taxon>
        <taxon>Caulochytriaceae</taxon>
        <taxon>Caulochytrium</taxon>
    </lineage>
</organism>
<keyword evidence="1" id="KW-0677">Repeat</keyword>
<evidence type="ECO:0000256" key="3">
    <source>
        <dbReference type="SAM" id="MobiDB-lite"/>
    </source>
</evidence>
<dbReference type="Gene3D" id="3.10.580.10">
    <property type="entry name" value="CBS-domain"/>
    <property type="match status" value="2"/>
</dbReference>
<feature type="region of interest" description="Disordered" evidence="3">
    <location>
        <begin position="1"/>
        <end position="96"/>
    </location>
</feature>
<dbReference type="OrthoDB" id="418595at2759"/>
<protein>
    <recommendedName>
        <fullName evidence="4">CBS domain-containing protein</fullName>
    </recommendedName>
</protein>
<dbReference type="Proteomes" id="UP000274922">
    <property type="component" value="Unassembled WGS sequence"/>
</dbReference>
<evidence type="ECO:0000313" key="5">
    <source>
        <dbReference type="EMBL" id="RKP04019.1"/>
    </source>
</evidence>
<dbReference type="STRING" id="1555241.A0A4V1IVG9"/>
<feature type="domain" description="CBS" evidence="4">
    <location>
        <begin position="96"/>
        <end position="154"/>
    </location>
</feature>
<proteinExistence type="predicted"/>
<evidence type="ECO:0000259" key="4">
    <source>
        <dbReference type="PROSITE" id="PS51371"/>
    </source>
</evidence>
<gene>
    <name evidence="5" type="ORF">CXG81DRAFT_8810</name>
</gene>
<dbReference type="PROSITE" id="PS51371">
    <property type="entry name" value="CBS"/>
    <property type="match status" value="1"/>
</dbReference>
<dbReference type="PANTHER" id="PTHR48108:SF26">
    <property type="entry name" value="CBS DOMAIN-CONTAINING PROTEIN DDB_G0289609"/>
    <property type="match status" value="1"/>
</dbReference>
<dbReference type="InterPro" id="IPR046342">
    <property type="entry name" value="CBS_dom_sf"/>
</dbReference>
<dbReference type="EMBL" id="ML014115">
    <property type="protein sequence ID" value="RKP04019.1"/>
    <property type="molecule type" value="Genomic_DNA"/>
</dbReference>
<dbReference type="Pfam" id="PF00571">
    <property type="entry name" value="CBS"/>
    <property type="match status" value="3"/>
</dbReference>
<dbReference type="InterPro" id="IPR000644">
    <property type="entry name" value="CBS_dom"/>
</dbReference>
<name>A0A4V1IVG9_9FUNG</name>
<feature type="compositionally biased region" description="Basic and acidic residues" evidence="3">
    <location>
        <begin position="32"/>
        <end position="47"/>
    </location>
</feature>
<keyword evidence="6" id="KW-1185">Reference proteome</keyword>
<reference evidence="6" key="1">
    <citation type="journal article" date="2018" name="Nat. Microbiol.">
        <title>Leveraging single-cell genomics to expand the fungal tree of life.</title>
        <authorList>
            <person name="Ahrendt S.R."/>
            <person name="Quandt C.A."/>
            <person name="Ciobanu D."/>
            <person name="Clum A."/>
            <person name="Salamov A."/>
            <person name="Andreopoulos B."/>
            <person name="Cheng J.F."/>
            <person name="Woyke T."/>
            <person name="Pelin A."/>
            <person name="Henrissat B."/>
            <person name="Reynolds N.K."/>
            <person name="Benny G.L."/>
            <person name="Smith M.E."/>
            <person name="James T.Y."/>
            <person name="Grigoriev I.V."/>
        </authorList>
    </citation>
    <scope>NUCLEOTIDE SEQUENCE [LARGE SCALE GENOMIC DNA]</scope>
    <source>
        <strain evidence="6">ATCC 52028</strain>
    </source>
</reference>
<feature type="non-terminal residue" evidence="5">
    <location>
        <position position="427"/>
    </location>
</feature>
<dbReference type="InterPro" id="IPR051462">
    <property type="entry name" value="CBS_domain-containing"/>
</dbReference>
<dbReference type="SUPFAM" id="SSF54631">
    <property type="entry name" value="CBS-domain pair"/>
    <property type="match status" value="2"/>
</dbReference>